<keyword evidence="3" id="KW-1185">Reference proteome</keyword>
<dbReference type="Proteomes" id="UP000053958">
    <property type="component" value="Unassembled WGS sequence"/>
</dbReference>
<comment type="caution">
    <text evidence="2">The sequence shown here is derived from an EMBL/GenBank/DDBJ whole genome shotgun (WGS) entry which is preliminary data.</text>
</comment>
<gene>
    <name evidence="2" type="ORF">T310_8837</name>
</gene>
<feature type="non-terminal residue" evidence="2">
    <location>
        <position position="1"/>
    </location>
</feature>
<proteinExistence type="predicted"/>
<feature type="region of interest" description="Disordered" evidence="1">
    <location>
        <begin position="1"/>
        <end position="20"/>
    </location>
</feature>
<organism evidence="2 3">
    <name type="scientific">Rasamsonia emersonii (strain ATCC 16479 / CBS 393.64 / IMI 116815)</name>
    <dbReference type="NCBI Taxonomy" id="1408163"/>
    <lineage>
        <taxon>Eukaryota</taxon>
        <taxon>Fungi</taxon>
        <taxon>Dikarya</taxon>
        <taxon>Ascomycota</taxon>
        <taxon>Pezizomycotina</taxon>
        <taxon>Eurotiomycetes</taxon>
        <taxon>Eurotiomycetidae</taxon>
        <taxon>Eurotiales</taxon>
        <taxon>Trichocomaceae</taxon>
        <taxon>Rasamsonia</taxon>
    </lineage>
</organism>
<reference evidence="2 3" key="1">
    <citation type="submission" date="2015-04" db="EMBL/GenBank/DDBJ databases">
        <authorList>
            <person name="Heijne W.H."/>
            <person name="Fedorova N.D."/>
            <person name="Nierman W.C."/>
            <person name="Vollebregt A.W."/>
            <person name="Zhao Z."/>
            <person name="Wu L."/>
            <person name="Kumar M."/>
            <person name="Stam H."/>
            <person name="van den Berg M.A."/>
            <person name="Pel H.J."/>
        </authorList>
    </citation>
    <scope>NUCLEOTIDE SEQUENCE [LARGE SCALE GENOMIC DNA]</scope>
    <source>
        <strain evidence="2 3">CBS 393.64</strain>
    </source>
</reference>
<dbReference type="AlphaFoldDB" id="A0A0F4YGX3"/>
<dbReference type="RefSeq" id="XP_013323957.1">
    <property type="nucleotide sequence ID" value="XM_013468503.1"/>
</dbReference>
<evidence type="ECO:0000313" key="3">
    <source>
        <dbReference type="Proteomes" id="UP000053958"/>
    </source>
</evidence>
<name>A0A0F4YGX3_RASE3</name>
<feature type="region of interest" description="Disordered" evidence="1">
    <location>
        <begin position="61"/>
        <end position="81"/>
    </location>
</feature>
<accession>A0A0F4YGX3</accession>
<protein>
    <submittedName>
        <fullName evidence="2">Uncharacterized protein</fullName>
    </submittedName>
</protein>
<dbReference type="GeneID" id="25320973"/>
<evidence type="ECO:0000256" key="1">
    <source>
        <dbReference type="SAM" id="MobiDB-lite"/>
    </source>
</evidence>
<evidence type="ECO:0000313" key="2">
    <source>
        <dbReference type="EMBL" id="KKA17345.1"/>
    </source>
</evidence>
<sequence length="203" mass="23822">QAPFSTALHRPSPRPRGASLPRVRALLNEIPSCLKHDLPSVPEGPDVLPFALAVLPLRVSDRPDEQRDHHPAREDSGLHERPSSWTTRVCTIQRNHRAFSIREARSIRKSPRSCCCTRRFLSDARHQLQDAQHHDRARQVETELRRQVVLWEETAQGATWRRPPRCRRCCVRWWYSRAPRLRGECHRLSLFASFQDRLDELRR</sequence>
<dbReference type="EMBL" id="LASV01000665">
    <property type="protein sequence ID" value="KKA17345.1"/>
    <property type="molecule type" value="Genomic_DNA"/>
</dbReference>